<dbReference type="GO" id="GO:0016020">
    <property type="term" value="C:membrane"/>
    <property type="evidence" value="ECO:0007669"/>
    <property type="project" value="UniProtKB-SubCell"/>
</dbReference>
<evidence type="ECO:0000313" key="8">
    <source>
        <dbReference type="Proteomes" id="UP000031057"/>
    </source>
</evidence>
<evidence type="ECO:0000256" key="4">
    <source>
        <dbReference type="ARBA" id="ARBA00022989"/>
    </source>
</evidence>
<feature type="transmembrane region" description="Helical" evidence="6">
    <location>
        <begin position="12"/>
        <end position="31"/>
    </location>
</feature>
<feature type="transmembrane region" description="Helical" evidence="6">
    <location>
        <begin position="263"/>
        <end position="285"/>
    </location>
</feature>
<feature type="transmembrane region" description="Helical" evidence="6">
    <location>
        <begin position="297"/>
        <end position="326"/>
    </location>
</feature>
<keyword evidence="8" id="KW-1185">Reference proteome</keyword>
<feature type="transmembrane region" description="Helical" evidence="6">
    <location>
        <begin position="140"/>
        <end position="163"/>
    </location>
</feature>
<keyword evidence="4 6" id="KW-1133">Transmembrane helix</keyword>
<reference evidence="7 8" key="1">
    <citation type="submission" date="2014-10" db="EMBL/GenBank/DDBJ databases">
        <title>Genome sequence of Novosphingobium malaysiense MUSC 273(T).</title>
        <authorList>
            <person name="Lee L.-H."/>
        </authorList>
    </citation>
    <scope>NUCLEOTIDE SEQUENCE [LARGE SCALE GENOMIC DNA]</scope>
    <source>
        <strain evidence="7 8">MUSC 273</strain>
    </source>
</reference>
<dbReference type="EMBL" id="JTDI01000003">
    <property type="protein sequence ID" value="KHK91105.1"/>
    <property type="molecule type" value="Genomic_DNA"/>
</dbReference>
<organism evidence="7 8">
    <name type="scientific">Novosphingobium malaysiense</name>
    <dbReference type="NCBI Taxonomy" id="1348853"/>
    <lineage>
        <taxon>Bacteria</taxon>
        <taxon>Pseudomonadati</taxon>
        <taxon>Pseudomonadota</taxon>
        <taxon>Alphaproteobacteria</taxon>
        <taxon>Sphingomonadales</taxon>
        <taxon>Sphingomonadaceae</taxon>
        <taxon>Novosphingobium</taxon>
    </lineage>
</organism>
<evidence type="ECO:0000256" key="1">
    <source>
        <dbReference type="ARBA" id="ARBA00004141"/>
    </source>
</evidence>
<feature type="transmembrane region" description="Helical" evidence="6">
    <location>
        <begin position="240"/>
        <end position="256"/>
    </location>
</feature>
<dbReference type="Pfam" id="PF01594">
    <property type="entry name" value="AI-2E_transport"/>
    <property type="match status" value="1"/>
</dbReference>
<comment type="subcellular location">
    <subcellularLocation>
        <location evidence="1">Membrane</location>
        <topology evidence="1">Multi-pass membrane protein</topology>
    </subcellularLocation>
</comment>
<dbReference type="PANTHER" id="PTHR21716:SF62">
    <property type="entry name" value="TRANSPORT PROTEIN YDBI-RELATED"/>
    <property type="match status" value="1"/>
</dbReference>
<evidence type="ECO:0000313" key="7">
    <source>
        <dbReference type="EMBL" id="KHK91105.1"/>
    </source>
</evidence>
<protein>
    <recommendedName>
        <fullName evidence="9">Permease</fullName>
    </recommendedName>
</protein>
<evidence type="ECO:0000256" key="5">
    <source>
        <dbReference type="ARBA" id="ARBA00023136"/>
    </source>
</evidence>
<dbReference type="AlphaFoldDB" id="A0A0B1ZJ61"/>
<accession>A0A0B1ZJ61</accession>
<dbReference type="InterPro" id="IPR002549">
    <property type="entry name" value="AI-2E-like"/>
</dbReference>
<keyword evidence="3 6" id="KW-0812">Transmembrane</keyword>
<gene>
    <name evidence="7" type="ORF">LK12_09325</name>
</gene>
<evidence type="ECO:0000256" key="6">
    <source>
        <dbReference type="SAM" id="Phobius"/>
    </source>
</evidence>
<keyword evidence="5 6" id="KW-0472">Membrane</keyword>
<evidence type="ECO:0000256" key="3">
    <source>
        <dbReference type="ARBA" id="ARBA00022692"/>
    </source>
</evidence>
<feature type="transmembrane region" description="Helical" evidence="6">
    <location>
        <begin position="67"/>
        <end position="88"/>
    </location>
</feature>
<dbReference type="STRING" id="1348853.LK12_09325"/>
<comment type="caution">
    <text evidence="7">The sequence shown here is derived from an EMBL/GenBank/DDBJ whole genome shotgun (WGS) entry which is preliminary data.</text>
</comment>
<feature type="transmembrane region" description="Helical" evidence="6">
    <location>
        <begin position="37"/>
        <end position="55"/>
    </location>
</feature>
<proteinExistence type="inferred from homology"/>
<evidence type="ECO:0000256" key="2">
    <source>
        <dbReference type="ARBA" id="ARBA00009773"/>
    </source>
</evidence>
<dbReference type="Proteomes" id="UP000031057">
    <property type="component" value="Unassembled WGS sequence"/>
</dbReference>
<sequence>MPNTGREDSKHRLFVERLMIIVVFGVIVAVLWHIRSLIVVVTGAVVLAVLLRAIADPISEHTRLGTRLSTAAAVLIVAGVIGCAGWLFGSTMADQFAHLSSTIPTSWEEIRTLADAVPFGPQMLASMESGVDIPKLLPQIFNMVGNAATTLLLILFGAVFFAAQPSLYTRGVVKLVPPDRRTLVSQSLQDSGRALRLWLLGQLISMIVVGVLTGVGLWIAGVPSAMALGFIAGLTEGIPYLGPIIGSIPGILLALMQGPETALWALLVYVAVQQIEGNTLVPILHREFVSLPPALTLFWIIAAGLIFGIVGIIFATPLLVVLYVMVKRLYVREALDTETSLPGEPEDEREGEG</sequence>
<dbReference type="GO" id="GO:0055085">
    <property type="term" value="P:transmembrane transport"/>
    <property type="evidence" value="ECO:0007669"/>
    <property type="project" value="TreeGrafter"/>
</dbReference>
<dbReference type="PANTHER" id="PTHR21716">
    <property type="entry name" value="TRANSMEMBRANE PROTEIN"/>
    <property type="match status" value="1"/>
</dbReference>
<evidence type="ECO:0008006" key="9">
    <source>
        <dbReference type="Google" id="ProtNLM"/>
    </source>
</evidence>
<comment type="similarity">
    <text evidence="2">Belongs to the autoinducer-2 exporter (AI-2E) (TC 2.A.86) family.</text>
</comment>
<name>A0A0B1ZJ61_9SPHN</name>
<feature type="transmembrane region" description="Helical" evidence="6">
    <location>
        <begin position="197"/>
        <end position="220"/>
    </location>
</feature>